<feature type="transmembrane region" description="Helical" evidence="1">
    <location>
        <begin position="12"/>
        <end position="32"/>
    </location>
</feature>
<dbReference type="Proteomes" id="UP001569963">
    <property type="component" value="Unassembled WGS sequence"/>
</dbReference>
<reference evidence="2 3" key="1">
    <citation type="submission" date="2023-11" db="EMBL/GenBank/DDBJ databases">
        <title>Actinomadura monticuli sp. nov., isolated from volcanic ash.</title>
        <authorList>
            <person name="Lee S.D."/>
            <person name="Yang H."/>
            <person name="Kim I.S."/>
        </authorList>
    </citation>
    <scope>NUCLEOTIDE SEQUENCE [LARGE SCALE GENOMIC DNA]</scope>
    <source>
        <strain evidence="2 3">DLS-62</strain>
    </source>
</reference>
<evidence type="ECO:0000256" key="1">
    <source>
        <dbReference type="SAM" id="Phobius"/>
    </source>
</evidence>
<evidence type="ECO:0000313" key="2">
    <source>
        <dbReference type="EMBL" id="MFA1541567.1"/>
    </source>
</evidence>
<keyword evidence="1" id="KW-0472">Membrane</keyword>
<feature type="transmembrane region" description="Helical" evidence="1">
    <location>
        <begin position="39"/>
        <end position="57"/>
    </location>
</feature>
<keyword evidence="1" id="KW-1133">Transmembrane helix</keyword>
<evidence type="ECO:0000313" key="3">
    <source>
        <dbReference type="Proteomes" id="UP001569963"/>
    </source>
</evidence>
<accession>A0ABV4QEG8</accession>
<keyword evidence="1" id="KW-0812">Transmembrane</keyword>
<feature type="transmembrane region" description="Helical" evidence="1">
    <location>
        <begin position="69"/>
        <end position="88"/>
    </location>
</feature>
<dbReference type="EMBL" id="JAXCEI010000009">
    <property type="protein sequence ID" value="MFA1541567.1"/>
    <property type="molecule type" value="Genomic_DNA"/>
</dbReference>
<gene>
    <name evidence="2" type="ORF">SM611_21780</name>
</gene>
<dbReference type="RefSeq" id="WP_371951723.1">
    <property type="nucleotide sequence ID" value="NZ_JAXCEI010000009.1"/>
</dbReference>
<sequence length="209" mass="22795">MQKPARTIGSYLWALSPLYTLGLATPVTMLIAAARLRSLRMWLVWPLYIALTVLWVGTDPDDESAMANVATAAFMLSIVLGTGHALVIRRRVFDPPDSLENAEAEARRRRDLRDQAAEIVRRSPEMALEMRIGRPDLPRPYDDGGLVDVNHAPASVLTQIPGITPELAAGIVQVRAETGGFVSAEEVAAMTGLPPALTPRLAEYGIFLR</sequence>
<dbReference type="Pfam" id="PF12836">
    <property type="entry name" value="HHH_3"/>
    <property type="match status" value="1"/>
</dbReference>
<dbReference type="SUPFAM" id="SSF47781">
    <property type="entry name" value="RuvA domain 2-like"/>
    <property type="match status" value="1"/>
</dbReference>
<dbReference type="InterPro" id="IPR010994">
    <property type="entry name" value="RuvA_2-like"/>
</dbReference>
<keyword evidence="3" id="KW-1185">Reference proteome</keyword>
<dbReference type="Gene3D" id="1.10.150.320">
    <property type="entry name" value="Photosystem II 12 kDa extrinsic protein"/>
    <property type="match status" value="1"/>
</dbReference>
<comment type="caution">
    <text evidence="2">The sequence shown here is derived from an EMBL/GenBank/DDBJ whole genome shotgun (WGS) entry which is preliminary data.</text>
</comment>
<protein>
    <submittedName>
        <fullName evidence="2">Helix-hairpin-helix domain-containing protein</fullName>
    </submittedName>
</protein>
<organism evidence="2 3">
    <name type="scientific">Actinomadura monticuli</name>
    <dbReference type="NCBI Taxonomy" id="3097367"/>
    <lineage>
        <taxon>Bacteria</taxon>
        <taxon>Bacillati</taxon>
        <taxon>Actinomycetota</taxon>
        <taxon>Actinomycetes</taxon>
        <taxon>Streptosporangiales</taxon>
        <taxon>Thermomonosporaceae</taxon>
        <taxon>Actinomadura</taxon>
    </lineage>
</organism>
<proteinExistence type="predicted"/>
<name>A0ABV4QEG8_9ACTN</name>